<dbReference type="HOGENOM" id="CLU_027621_2_0_9"/>
<evidence type="ECO:0000259" key="1">
    <source>
        <dbReference type="Pfam" id="PF13154"/>
    </source>
</evidence>
<dbReference type="PATRIC" id="fig|1235802.3.peg.5804"/>
<dbReference type="CDD" id="cd01029">
    <property type="entry name" value="TOPRIM_primases"/>
    <property type="match status" value="1"/>
</dbReference>
<dbReference type="STRING" id="1235802.C823_05504"/>
<dbReference type="AlphaFoldDB" id="N1ZU32"/>
<proteinExistence type="predicted"/>
<dbReference type="OrthoDB" id="9802530at2"/>
<dbReference type="eggNOG" id="COG0358">
    <property type="taxonomic scope" value="Bacteria"/>
</dbReference>
<gene>
    <name evidence="2" type="ORF">C823_05504</name>
</gene>
<dbReference type="SUPFAM" id="SSF57783">
    <property type="entry name" value="Zinc beta-ribbon"/>
    <property type="match status" value="1"/>
</dbReference>
<dbReference type="InterPro" id="IPR034154">
    <property type="entry name" value="TOPRIM_DnaG/twinkle"/>
</dbReference>
<name>N1ZU32_9FIRM</name>
<dbReference type="Gene3D" id="3.40.1360.10">
    <property type="match status" value="1"/>
</dbReference>
<protein>
    <recommendedName>
        <fullName evidence="1">DUF3991 domain-containing protein</fullName>
    </recommendedName>
</protein>
<comment type="caution">
    <text evidence="2">The sequence shown here is derived from an EMBL/GenBank/DDBJ whole genome shotgun (WGS) entry which is preliminary data.</text>
</comment>
<dbReference type="InterPro" id="IPR025054">
    <property type="entry name" value="DUF3991"/>
</dbReference>
<dbReference type="Pfam" id="PF13154">
    <property type="entry name" value="DUF3991"/>
    <property type="match status" value="1"/>
</dbReference>
<sequence>MEERRSFTAEELAIAKSVDLTAVAASLGYTVKKVGRYHTLKEMDSIRIYNRTNWFRWSREHEKGSNGGSQIDFLRVFANMDVKESVFWLLDFSGYQRSGEWEKKNASVYVEKMEKRRSTEEKKKKFVLPAPARNNDCLYSYLTGDRALDRHTVDYFVSCGLIYEERSHHNIVFKGNDVQGKTRFASMRGVFDREGKAFKCDVAGNDKNYGFNIWYGQSDEVMVFEAAIDLMSYVEIRGDYVTNKLALGMLSDAPLATFLEEHPKVRKISFCLDNDEPGRKAADALMEKYYGLDYEVEDCLPPKPFKDYNQWLQTAKRCISAPEPPRAAVR</sequence>
<keyword evidence="3" id="KW-1185">Reference proteome</keyword>
<feature type="domain" description="DUF3991" evidence="1">
    <location>
        <begin position="140"/>
        <end position="211"/>
    </location>
</feature>
<dbReference type="EMBL" id="AQFT01000163">
    <property type="protein sequence ID" value="EMZ19421.1"/>
    <property type="molecule type" value="Genomic_DNA"/>
</dbReference>
<dbReference type="Proteomes" id="UP000012589">
    <property type="component" value="Unassembled WGS sequence"/>
</dbReference>
<reference evidence="2 3" key="1">
    <citation type="journal article" date="2014" name="Genome Announc.">
        <title>Draft genome sequences of the altered schaedler flora, a defined bacterial community from gnotobiotic mice.</title>
        <authorList>
            <person name="Wannemuehler M.J."/>
            <person name="Overstreet A.M."/>
            <person name="Ward D.V."/>
            <person name="Phillips G.J."/>
        </authorList>
    </citation>
    <scope>NUCLEOTIDE SEQUENCE [LARGE SCALE GENOMIC DNA]</scope>
    <source>
        <strain evidence="2 3">ASF492</strain>
    </source>
</reference>
<evidence type="ECO:0000313" key="3">
    <source>
        <dbReference type="Proteomes" id="UP000012589"/>
    </source>
</evidence>
<dbReference type="Pfam" id="PF13155">
    <property type="entry name" value="Toprim_2"/>
    <property type="match status" value="1"/>
</dbReference>
<organism evidence="2 3">
    <name type="scientific">Eubacterium plexicaudatum ASF492</name>
    <dbReference type="NCBI Taxonomy" id="1235802"/>
    <lineage>
        <taxon>Bacteria</taxon>
        <taxon>Bacillati</taxon>
        <taxon>Bacillota</taxon>
        <taxon>Clostridia</taxon>
        <taxon>Eubacteriales</taxon>
        <taxon>Eubacteriaceae</taxon>
        <taxon>Eubacterium</taxon>
    </lineage>
</organism>
<evidence type="ECO:0000313" key="2">
    <source>
        <dbReference type="EMBL" id="EMZ19421.1"/>
    </source>
</evidence>
<accession>N1ZU32</accession>
<dbReference type="SUPFAM" id="SSF56731">
    <property type="entry name" value="DNA primase core"/>
    <property type="match status" value="1"/>
</dbReference>